<comment type="similarity">
    <text evidence="5 15">Belongs to the cytochrome P450 family.</text>
</comment>
<evidence type="ECO:0000256" key="7">
    <source>
        <dbReference type="ARBA" id="ARBA00022723"/>
    </source>
</evidence>
<evidence type="ECO:0000256" key="4">
    <source>
        <dbReference type="ARBA" id="ARBA00004406"/>
    </source>
</evidence>
<evidence type="ECO:0000256" key="3">
    <source>
        <dbReference type="ARBA" id="ARBA00004174"/>
    </source>
</evidence>
<dbReference type="GO" id="GO:0008395">
    <property type="term" value="F:steroid hydroxylase activity"/>
    <property type="evidence" value="ECO:0007669"/>
    <property type="project" value="TreeGrafter"/>
</dbReference>
<dbReference type="InterPro" id="IPR036396">
    <property type="entry name" value="Cyt_P450_sf"/>
</dbReference>
<evidence type="ECO:0000256" key="8">
    <source>
        <dbReference type="ARBA" id="ARBA00022824"/>
    </source>
</evidence>
<evidence type="ECO:0000256" key="11">
    <source>
        <dbReference type="ARBA" id="ARBA00023004"/>
    </source>
</evidence>
<dbReference type="Gene3D" id="1.10.630.10">
    <property type="entry name" value="Cytochrome P450"/>
    <property type="match status" value="1"/>
</dbReference>
<evidence type="ECO:0000256" key="12">
    <source>
        <dbReference type="ARBA" id="ARBA00023033"/>
    </source>
</evidence>
<dbReference type="InterPro" id="IPR017972">
    <property type="entry name" value="Cyt_P450_CS"/>
</dbReference>
<dbReference type="GO" id="GO:0006082">
    <property type="term" value="P:organic acid metabolic process"/>
    <property type="evidence" value="ECO:0007669"/>
    <property type="project" value="TreeGrafter"/>
</dbReference>
<comment type="subcellular location">
    <subcellularLocation>
        <location evidence="4">Endoplasmic reticulum membrane</location>
        <topology evidence="4">Peripheral membrane protein</topology>
    </subcellularLocation>
    <subcellularLocation>
        <location evidence="3">Microsome membrane</location>
        <topology evidence="3">Peripheral membrane protein</topology>
    </subcellularLocation>
</comment>
<dbReference type="PRINTS" id="PR00385">
    <property type="entry name" value="P450"/>
</dbReference>
<organism evidence="17">
    <name type="scientific">Chamberlinius hualienensis</name>
    <dbReference type="NCBI Taxonomy" id="1551368"/>
    <lineage>
        <taxon>Eukaryota</taxon>
        <taxon>Metazoa</taxon>
        <taxon>Ecdysozoa</taxon>
        <taxon>Arthropoda</taxon>
        <taxon>Myriapoda</taxon>
        <taxon>Diplopoda</taxon>
        <taxon>Helminthomorpha</taxon>
        <taxon>Polydesmida</taxon>
        <taxon>Paradoxosomatidae</taxon>
        <taxon>Chamberlinius</taxon>
    </lineage>
</organism>
<sequence>MAWLPSSGLISVIYLAIIALICRWLFKLWINILQLPPGPWGIPIVGYLPWLSNKAYLDFIEIGKKYGGLFSIKLGNETVVVLNDWPTIKACLVDKSKTFSGRPFNIMVNTFGNRKDITFADGPVWQKQRNLTIKCMKNAGVGKSAIQIYILEMVDQIMDFLKQSDGKAVFLNTIIANSVFAFTWKLISSIELAENADEMKKITKHFRIILNALRSDNPVTYFPILRFCPPNGFGYWKYQKSLKKYHWFLRRVLDKYKEQSSPKYGVVDYYIEEIKQNDSKNPPYNADYLIGVMADLMVATGDTSIASTLWGFLYLVLYPEVQQKVQSELDKVIGRERLPTIEDMPRLPYLNAVTMEIYRMSSIVTLSIPHSTLEKVQVNDCVIPKRTTCIINLYAVHHDPKLWDEPELFKPERFLNEDNEVQSFPYLIPFSVGARQCIGQSLGDVELRLIFSCILHRFTLSLPENMPKPSLESTAEVSIKPLPYSVYVKCRKS</sequence>
<gene>
    <name evidence="17" type="primary">cyp3201c1</name>
</gene>
<dbReference type="GO" id="GO:0005789">
    <property type="term" value="C:endoplasmic reticulum membrane"/>
    <property type="evidence" value="ECO:0007669"/>
    <property type="project" value="UniProtKB-SubCell"/>
</dbReference>
<keyword evidence="11 14" id="KW-0408">Iron</keyword>
<accession>A0A1J1DVN7</accession>
<proteinExistence type="evidence at transcript level"/>
<dbReference type="AlphaFoldDB" id="A0A1J1DVN7"/>
<keyword evidence="7 14" id="KW-0479">Metal-binding</keyword>
<dbReference type="GO" id="GO:0020037">
    <property type="term" value="F:heme binding"/>
    <property type="evidence" value="ECO:0007669"/>
    <property type="project" value="InterPro"/>
</dbReference>
<dbReference type="PANTHER" id="PTHR24300">
    <property type="entry name" value="CYTOCHROME P450 508A4-RELATED"/>
    <property type="match status" value="1"/>
</dbReference>
<evidence type="ECO:0000256" key="5">
    <source>
        <dbReference type="ARBA" id="ARBA00010617"/>
    </source>
</evidence>
<dbReference type="InterPro" id="IPR001128">
    <property type="entry name" value="Cyt_P450"/>
</dbReference>
<comment type="function">
    <text evidence="2">May be involved in the metabolism of insect hormones and in the breakdown of synthetic insecticides.</text>
</comment>
<dbReference type="InterPro" id="IPR050182">
    <property type="entry name" value="Cytochrome_P450_fam2"/>
</dbReference>
<dbReference type="FunFam" id="1.10.630.10:FF:000238">
    <property type="entry name" value="Cytochrome P450 2A6"/>
    <property type="match status" value="1"/>
</dbReference>
<evidence type="ECO:0000256" key="9">
    <source>
        <dbReference type="ARBA" id="ARBA00022848"/>
    </source>
</evidence>
<keyword evidence="10 15" id="KW-0560">Oxidoreductase</keyword>
<dbReference type="InterPro" id="IPR002401">
    <property type="entry name" value="Cyt_P450_E_grp-I"/>
</dbReference>
<keyword evidence="12 15" id="KW-0503">Monooxygenase</keyword>
<dbReference type="PRINTS" id="PR00463">
    <property type="entry name" value="EP450I"/>
</dbReference>
<keyword evidence="16" id="KW-1133">Transmembrane helix</keyword>
<evidence type="ECO:0000256" key="14">
    <source>
        <dbReference type="PIRSR" id="PIRSR602401-1"/>
    </source>
</evidence>
<dbReference type="PROSITE" id="PS00086">
    <property type="entry name" value="CYTOCHROME_P450"/>
    <property type="match status" value="1"/>
</dbReference>
<evidence type="ECO:0000256" key="2">
    <source>
        <dbReference type="ARBA" id="ARBA00003690"/>
    </source>
</evidence>
<feature type="transmembrane region" description="Helical" evidence="16">
    <location>
        <begin position="6"/>
        <end position="26"/>
    </location>
</feature>
<dbReference type="GO" id="GO:0005506">
    <property type="term" value="F:iron ion binding"/>
    <property type="evidence" value="ECO:0007669"/>
    <property type="project" value="InterPro"/>
</dbReference>
<dbReference type="GO" id="GO:0006805">
    <property type="term" value="P:xenobiotic metabolic process"/>
    <property type="evidence" value="ECO:0007669"/>
    <property type="project" value="TreeGrafter"/>
</dbReference>
<dbReference type="GO" id="GO:0016712">
    <property type="term" value="F:oxidoreductase activity, acting on paired donors, with incorporation or reduction of molecular oxygen, reduced flavin or flavoprotein as one donor, and incorporation of one atom of oxygen"/>
    <property type="evidence" value="ECO:0007669"/>
    <property type="project" value="TreeGrafter"/>
</dbReference>
<evidence type="ECO:0000256" key="10">
    <source>
        <dbReference type="ARBA" id="ARBA00023002"/>
    </source>
</evidence>
<keyword evidence="6 14" id="KW-0349">Heme</keyword>
<keyword evidence="13 16" id="KW-0472">Membrane</keyword>
<name>A0A1J1DVN7_9MYRI</name>
<dbReference type="EMBL" id="LC125377">
    <property type="protein sequence ID" value="BAV93927.1"/>
    <property type="molecule type" value="mRNA"/>
</dbReference>
<evidence type="ECO:0000256" key="15">
    <source>
        <dbReference type="RuleBase" id="RU000461"/>
    </source>
</evidence>
<dbReference type="Pfam" id="PF00067">
    <property type="entry name" value="p450"/>
    <property type="match status" value="1"/>
</dbReference>
<dbReference type="SUPFAM" id="SSF48264">
    <property type="entry name" value="Cytochrome P450"/>
    <property type="match status" value="1"/>
</dbReference>
<reference evidence="17" key="1">
    <citation type="journal article" date="2017" name="FEBS Open Bio">
        <title>A novel cytochrome P450, CYP3201B1, is involved in (R)-mandelonitrile biosynthesis in a cyanogenic millipede.</title>
        <authorList>
            <person name="Yamaguchi T."/>
            <person name="Kuwahara Y."/>
            <person name="Asano Y."/>
        </authorList>
    </citation>
    <scope>NUCLEOTIDE SEQUENCE</scope>
</reference>
<keyword evidence="16" id="KW-0812">Transmembrane</keyword>
<protein>
    <submittedName>
        <fullName evidence="17">Cytochrome P450 3201C1</fullName>
    </submittedName>
</protein>
<evidence type="ECO:0000256" key="16">
    <source>
        <dbReference type="SAM" id="Phobius"/>
    </source>
</evidence>
<feature type="binding site" description="axial binding residue" evidence="14">
    <location>
        <position position="437"/>
    </location>
    <ligand>
        <name>heme</name>
        <dbReference type="ChEBI" id="CHEBI:30413"/>
    </ligand>
    <ligandPart>
        <name>Fe</name>
        <dbReference type="ChEBI" id="CHEBI:18248"/>
    </ligandPart>
</feature>
<keyword evidence="8" id="KW-0256">Endoplasmic reticulum</keyword>
<evidence type="ECO:0000256" key="13">
    <source>
        <dbReference type="ARBA" id="ARBA00023136"/>
    </source>
</evidence>
<comment type="cofactor">
    <cofactor evidence="1 14">
        <name>heme</name>
        <dbReference type="ChEBI" id="CHEBI:30413"/>
    </cofactor>
</comment>
<evidence type="ECO:0000313" key="17">
    <source>
        <dbReference type="EMBL" id="BAV93927.1"/>
    </source>
</evidence>
<evidence type="ECO:0000256" key="1">
    <source>
        <dbReference type="ARBA" id="ARBA00001971"/>
    </source>
</evidence>
<evidence type="ECO:0000256" key="6">
    <source>
        <dbReference type="ARBA" id="ARBA00022617"/>
    </source>
</evidence>
<dbReference type="PANTHER" id="PTHR24300:SF403">
    <property type="entry name" value="CYTOCHROME P450 306A1"/>
    <property type="match status" value="1"/>
</dbReference>
<keyword evidence="9" id="KW-0492">Microsome</keyword>